<dbReference type="GO" id="GO:0043524">
    <property type="term" value="P:negative regulation of neuron apoptotic process"/>
    <property type="evidence" value="ECO:0007669"/>
    <property type="project" value="TreeGrafter"/>
</dbReference>
<keyword evidence="6" id="KW-0732">Signal</keyword>
<dbReference type="PANTHER" id="PTHR11589:SF8">
    <property type="entry name" value="NEUROTROPHIN-4"/>
    <property type="match status" value="1"/>
</dbReference>
<dbReference type="SUPFAM" id="SSF57501">
    <property type="entry name" value="Cystine-knot cytokines"/>
    <property type="match status" value="1"/>
</dbReference>
<name>A0AAV2ZV96_PYXAD</name>
<dbReference type="PRINTS" id="PR00268">
    <property type="entry name" value="NGF"/>
</dbReference>
<dbReference type="PIRSF" id="PIRSF001789">
    <property type="entry name" value="NGF"/>
    <property type="match status" value="1"/>
</dbReference>
<dbReference type="GO" id="GO:0048812">
    <property type="term" value="P:neuron projection morphogenesis"/>
    <property type="evidence" value="ECO:0007669"/>
    <property type="project" value="TreeGrafter"/>
</dbReference>
<accession>A0AAV2ZV96</accession>
<dbReference type="GO" id="GO:0030425">
    <property type="term" value="C:dendrite"/>
    <property type="evidence" value="ECO:0007669"/>
    <property type="project" value="TreeGrafter"/>
</dbReference>
<feature type="disulfide bond" evidence="5">
    <location>
        <begin position="174"/>
        <end position="224"/>
    </location>
</feature>
<proteinExistence type="inferred from homology"/>
<feature type="domain" description="Nerve growth factor-related" evidence="7">
    <location>
        <begin position="123"/>
        <end position="227"/>
    </location>
</feature>
<protein>
    <recommendedName>
        <fullName evidence="2">Neurotrophin-4</fullName>
    </recommendedName>
</protein>
<dbReference type="InterPro" id="IPR020408">
    <property type="entry name" value="Nerve_growth_factor-like"/>
</dbReference>
<evidence type="ECO:0000256" key="4">
    <source>
        <dbReference type="ARBA" id="ARBA00023157"/>
    </source>
</evidence>
<feature type="signal peptide" evidence="6">
    <location>
        <begin position="1"/>
        <end position="18"/>
    </location>
</feature>
<dbReference type="Pfam" id="PF00243">
    <property type="entry name" value="NGF"/>
    <property type="match status" value="1"/>
</dbReference>
<evidence type="ECO:0000256" key="5">
    <source>
        <dbReference type="PIRSR" id="PIRSR001789-1"/>
    </source>
</evidence>
<gene>
    <name evidence="8" type="ORF">GDO54_003400</name>
</gene>
<dbReference type="GO" id="GO:0007169">
    <property type="term" value="P:cell surface receptor protein tyrosine kinase signaling pathway"/>
    <property type="evidence" value="ECO:0007669"/>
    <property type="project" value="TreeGrafter"/>
</dbReference>
<dbReference type="PROSITE" id="PS00248">
    <property type="entry name" value="NGF_1"/>
    <property type="match status" value="1"/>
</dbReference>
<dbReference type="InterPro" id="IPR002072">
    <property type="entry name" value="Nerve_growth_factor-rel"/>
</dbReference>
<dbReference type="SMART" id="SM00140">
    <property type="entry name" value="NGF"/>
    <property type="match status" value="1"/>
</dbReference>
<comment type="caution">
    <text evidence="8">The sequence shown here is derived from an EMBL/GenBank/DDBJ whole genome shotgun (WGS) entry which is preliminary data.</text>
</comment>
<keyword evidence="4 5" id="KW-1015">Disulfide bond</keyword>
<dbReference type="GO" id="GO:0038180">
    <property type="term" value="P:nerve growth factor signaling pathway"/>
    <property type="evidence" value="ECO:0007669"/>
    <property type="project" value="TreeGrafter"/>
</dbReference>
<dbReference type="FunFam" id="2.10.90.10:FF:000002">
    <property type="entry name" value="Brain-derived neurotrophic factor"/>
    <property type="match status" value="1"/>
</dbReference>
<evidence type="ECO:0000256" key="1">
    <source>
        <dbReference type="ARBA" id="ARBA00010783"/>
    </source>
</evidence>
<dbReference type="EMBL" id="DYDO01000011">
    <property type="protein sequence ID" value="DBA15947.1"/>
    <property type="molecule type" value="Genomic_DNA"/>
</dbReference>
<evidence type="ECO:0000256" key="2">
    <source>
        <dbReference type="ARBA" id="ARBA00018008"/>
    </source>
</evidence>
<sequence>MLLRLNVMVISYLCAISAAPFQNQNTDRDYGPNISSFTPDQLQEPYNFTEGLHEGIFPDLTTTYPDMAGKEWNLYSSRVALTSQEPAAPPLLFLAEENIAHSEPANRTSRVKRAQGSDSISLSRRGEQSVCDSINVWVTDKRQAVDIRGKTVTILSEIQTLTGPLKQYFFETKCNPQGSTTNGCRGVDKRQWISECKPKQSYVRALTVFDKMVGWRWVRIDTACVCTLLSRSGRT</sequence>
<dbReference type="PROSITE" id="PS50270">
    <property type="entry name" value="NGF_2"/>
    <property type="match status" value="1"/>
</dbReference>
<dbReference type="Proteomes" id="UP001181693">
    <property type="component" value="Unassembled WGS sequence"/>
</dbReference>
<comment type="similarity">
    <text evidence="1">Belongs to the NGF-beta family.</text>
</comment>
<feature type="disulfide bond" evidence="5">
    <location>
        <begin position="131"/>
        <end position="196"/>
    </location>
</feature>
<feature type="disulfide bond" evidence="5">
    <location>
        <begin position="184"/>
        <end position="226"/>
    </location>
</feature>
<dbReference type="InterPro" id="IPR019846">
    <property type="entry name" value="Nerve_growth_factor_CS"/>
</dbReference>
<evidence type="ECO:0000313" key="8">
    <source>
        <dbReference type="EMBL" id="DBA15947.1"/>
    </source>
</evidence>
<evidence type="ECO:0000259" key="7">
    <source>
        <dbReference type="SMART" id="SM00140"/>
    </source>
</evidence>
<dbReference type="AlphaFoldDB" id="A0AAV2ZV96"/>
<evidence type="ECO:0000313" key="9">
    <source>
        <dbReference type="Proteomes" id="UP001181693"/>
    </source>
</evidence>
<dbReference type="InterPro" id="IPR029034">
    <property type="entry name" value="Cystine-knot_cytokine"/>
</dbReference>
<dbReference type="GO" id="GO:0021675">
    <property type="term" value="P:nerve development"/>
    <property type="evidence" value="ECO:0007669"/>
    <property type="project" value="TreeGrafter"/>
</dbReference>
<keyword evidence="9" id="KW-1185">Reference proteome</keyword>
<feature type="chain" id="PRO_5043763621" description="Neurotrophin-4" evidence="6">
    <location>
        <begin position="19"/>
        <end position="235"/>
    </location>
</feature>
<dbReference type="Gene3D" id="2.10.90.10">
    <property type="entry name" value="Cystine-knot cytokines"/>
    <property type="match status" value="1"/>
</dbReference>
<keyword evidence="3" id="KW-0339">Growth factor</keyword>
<dbReference type="GO" id="GO:0008021">
    <property type="term" value="C:synaptic vesicle"/>
    <property type="evidence" value="ECO:0007669"/>
    <property type="project" value="TreeGrafter"/>
</dbReference>
<evidence type="ECO:0000256" key="6">
    <source>
        <dbReference type="SAM" id="SignalP"/>
    </source>
</evidence>
<dbReference type="GO" id="GO:0005163">
    <property type="term" value="F:nerve growth factor receptor binding"/>
    <property type="evidence" value="ECO:0007669"/>
    <property type="project" value="TreeGrafter"/>
</dbReference>
<reference evidence="8" key="1">
    <citation type="thesis" date="2020" institute="ProQuest LLC" country="789 East Eisenhower Parkway, Ann Arbor, MI, USA">
        <title>Comparative Genomics and Chromosome Evolution.</title>
        <authorList>
            <person name="Mudd A.B."/>
        </authorList>
    </citation>
    <scope>NUCLEOTIDE SEQUENCE</scope>
    <source>
        <strain evidence="8">1538</strain>
        <tissue evidence="8">Blood</tissue>
    </source>
</reference>
<dbReference type="GO" id="GO:0005615">
    <property type="term" value="C:extracellular space"/>
    <property type="evidence" value="ECO:0007669"/>
    <property type="project" value="TreeGrafter"/>
</dbReference>
<organism evidence="8 9">
    <name type="scientific">Pyxicephalus adspersus</name>
    <name type="common">African bullfrog</name>
    <dbReference type="NCBI Taxonomy" id="30357"/>
    <lineage>
        <taxon>Eukaryota</taxon>
        <taxon>Metazoa</taxon>
        <taxon>Chordata</taxon>
        <taxon>Craniata</taxon>
        <taxon>Vertebrata</taxon>
        <taxon>Euteleostomi</taxon>
        <taxon>Amphibia</taxon>
        <taxon>Batrachia</taxon>
        <taxon>Anura</taxon>
        <taxon>Neobatrachia</taxon>
        <taxon>Ranoidea</taxon>
        <taxon>Pyxicephalidae</taxon>
        <taxon>Pyxicephalinae</taxon>
        <taxon>Pyxicephalus</taxon>
    </lineage>
</organism>
<dbReference type="PANTHER" id="PTHR11589">
    <property type="entry name" value="NERVE GROWTH FACTOR NGF -RELATED"/>
    <property type="match status" value="1"/>
</dbReference>
<dbReference type="GO" id="GO:0030424">
    <property type="term" value="C:axon"/>
    <property type="evidence" value="ECO:0007669"/>
    <property type="project" value="TreeGrafter"/>
</dbReference>
<dbReference type="GO" id="GO:0050804">
    <property type="term" value="P:modulation of chemical synaptic transmission"/>
    <property type="evidence" value="ECO:0007669"/>
    <property type="project" value="TreeGrafter"/>
</dbReference>
<dbReference type="GO" id="GO:0008083">
    <property type="term" value="F:growth factor activity"/>
    <property type="evidence" value="ECO:0007669"/>
    <property type="project" value="UniProtKB-KW"/>
</dbReference>
<evidence type="ECO:0000256" key="3">
    <source>
        <dbReference type="ARBA" id="ARBA00023030"/>
    </source>
</evidence>